<keyword evidence="2" id="KW-1185">Reference proteome</keyword>
<accession>A0ACC6A2Q7</accession>
<dbReference type="EMBL" id="JAMBOP010000004">
    <property type="protein sequence ID" value="MCM3735160.1"/>
    <property type="molecule type" value="Genomic_DNA"/>
</dbReference>
<protein>
    <submittedName>
        <fullName evidence="1">Spore germination protein GerPE</fullName>
    </submittedName>
</protein>
<gene>
    <name evidence="1" type="ORF">M3215_04835</name>
</gene>
<dbReference type="Proteomes" id="UP001202289">
    <property type="component" value="Unassembled WGS sequence"/>
</dbReference>
<proteinExistence type="predicted"/>
<sequence>MFRHISVVHQPTVITLGLSSVFQVGDTNHAEFKSRAIIVHREFANFISKEGDFESYEIFVDDEITIPTRVNEVRMTVINTNPFIEVNCITIQSMLNASCFHIGSIDYVFANSRILQIRQFVTEEPRCGSSPKDVGDI</sequence>
<comment type="caution">
    <text evidence="1">The sequence shown here is derived from an EMBL/GenBank/DDBJ whole genome shotgun (WGS) entry which is preliminary data.</text>
</comment>
<evidence type="ECO:0000313" key="1">
    <source>
        <dbReference type="EMBL" id="MCM3735160.1"/>
    </source>
</evidence>
<reference evidence="1" key="1">
    <citation type="submission" date="2022-05" db="EMBL/GenBank/DDBJ databases">
        <title>Comparative Genomics of Spacecraft Associated Microbes.</title>
        <authorList>
            <person name="Tran M.T."/>
            <person name="Wright A."/>
            <person name="Seuylemezian A."/>
            <person name="Eisen J."/>
            <person name="Coil D."/>
        </authorList>
    </citation>
    <scope>NUCLEOTIDE SEQUENCE</scope>
    <source>
        <strain evidence="1">FAIRING 10M-2.2</strain>
    </source>
</reference>
<name>A0ACC6A2Q7_9BACI</name>
<evidence type="ECO:0000313" key="2">
    <source>
        <dbReference type="Proteomes" id="UP001202289"/>
    </source>
</evidence>
<organism evidence="1 2">
    <name type="scientific">Bacillus cytotoxicus</name>
    <dbReference type="NCBI Taxonomy" id="580165"/>
    <lineage>
        <taxon>Bacteria</taxon>
        <taxon>Bacillati</taxon>
        <taxon>Bacillota</taxon>
        <taxon>Bacilli</taxon>
        <taxon>Bacillales</taxon>
        <taxon>Bacillaceae</taxon>
        <taxon>Bacillus</taxon>
        <taxon>Bacillus cereus group</taxon>
    </lineage>
</organism>